<feature type="compositionally biased region" description="Basic and acidic residues" evidence="6">
    <location>
        <begin position="550"/>
        <end position="561"/>
    </location>
</feature>
<keyword evidence="3" id="KW-0143">Chaperone</keyword>
<evidence type="ECO:0000259" key="7">
    <source>
        <dbReference type="PROSITE" id="PS50894"/>
    </source>
</evidence>
<feature type="coiled-coil region" evidence="5">
    <location>
        <begin position="329"/>
        <end position="356"/>
    </location>
</feature>
<dbReference type="GO" id="GO:0030968">
    <property type="term" value="P:endoplasmic reticulum unfolded protein response"/>
    <property type="evidence" value="ECO:0007669"/>
    <property type="project" value="TreeGrafter"/>
</dbReference>
<proteinExistence type="predicted"/>
<dbReference type="PROSITE" id="PS51089">
    <property type="entry name" value="HP"/>
    <property type="match status" value="1"/>
</dbReference>
<keyword evidence="1" id="KW-0547">Nucleotide-binding</keyword>
<sequence>MDKMAVDTRLSDAEKKQIKEALEPSKEFLKKHLPSKDTIAEMNALDKRIAPILERSQKLNKLENAADQLKRRLDRDVNLSDSSKVTTPQERETINKAIQKARDYVKNNIGKQTPMDQIAQQDAELQKAVDPILSRLDARNALHDYIDNANRSINNDDHHLSPSDQSLIKNACEESNKWSRANPRADKQQLDQQLNQLKNKVRPIMDQSLKKKDLLQLADSLQQKGQEGSGGGSDLTSDERRLLSDHARHIKDWLNDNPNADARELDKQLRHSKSKTDPIANRADQRDQLTSQCNQLRNALRNDRLAKHISHQDKNILQDMIDETVDYLNRNKNKSTKDLKQKKDALEAASRNILEKARAHQALDDYIDQTADKLKQLSNRISPMDQVKVNKALEQAKQFNKGADANDARDKLSQLKNQVDHVINRAQRDQELHDKVNHLVDRVNDKNDALHKQLTPKQFNQIVDQVQKQQDWINGPSHKQADADQLQNRIQDFDKSVMPLVQKADSKQALDKYISDSKQSLSKAEMDPQESKKLSDALDGAKQWLKAHPDVNKRDYDDKKSQVQAQVQPSLDRSKERSDLINYASNIREKVSTDPQLASLLNADDKKLIDNRANETIDWVKRTPDAKLNQIKEKKKALENTVNAVLESKDERNNLLDYAKKVLDVLNNNQAVRKAMTDKEQQAVDDYAQSVLDWLASNPNATANQIRDLKKSLEDNLAKVKNFKFVVPYKTFVGFRFNEQTRWGISGNRSTDIVYGSYLQQQERRDKEAAAKRGAKVATSTAAPKPSTGEKKFKVAAKSKYSIPTKQEEEDLKLFQTLKGSKGGLIQAKLSSLIDTTGRVKAEFGAVVDDQPQQSSSSNATTYSYAQLKNGAKYPPGIDTQKREQYLSDAEFVKLFNMTKSEFNRMPNFKQISTKKALELFQYEYQK</sequence>
<name>A0AAW2YPS8_9EUKA</name>
<feature type="coiled-coil region" evidence="5">
    <location>
        <begin position="405"/>
        <end position="432"/>
    </location>
</feature>
<comment type="caution">
    <text evidence="9">The sequence shown here is derived from an EMBL/GenBank/DDBJ whole genome shotgun (WGS) entry which is preliminary data.</text>
</comment>
<dbReference type="GO" id="GO:0034663">
    <property type="term" value="C:endoplasmic reticulum chaperone complex"/>
    <property type="evidence" value="ECO:0007669"/>
    <property type="project" value="TreeGrafter"/>
</dbReference>
<dbReference type="GO" id="GO:0007010">
    <property type="term" value="P:cytoskeleton organization"/>
    <property type="evidence" value="ECO:0007669"/>
    <property type="project" value="InterPro"/>
</dbReference>
<dbReference type="EMBL" id="JAOPGA020000562">
    <property type="protein sequence ID" value="KAL0479471.1"/>
    <property type="molecule type" value="Genomic_DNA"/>
</dbReference>
<evidence type="ECO:0000313" key="9">
    <source>
        <dbReference type="EMBL" id="KAL0479471.1"/>
    </source>
</evidence>
<dbReference type="SMART" id="SM00153">
    <property type="entry name" value="VHP"/>
    <property type="match status" value="1"/>
</dbReference>
<dbReference type="PROSITE" id="PS50894">
    <property type="entry name" value="HPT"/>
    <property type="match status" value="1"/>
</dbReference>
<dbReference type="PANTHER" id="PTHR45639:SF3">
    <property type="entry name" value="HYPOXIA UP-REGULATED PROTEIN 1"/>
    <property type="match status" value="1"/>
</dbReference>
<feature type="compositionally biased region" description="Polar residues" evidence="6">
    <location>
        <begin position="562"/>
        <end position="571"/>
    </location>
</feature>
<evidence type="ECO:0000259" key="8">
    <source>
        <dbReference type="PROSITE" id="PS51089"/>
    </source>
</evidence>
<dbReference type="InterPro" id="IPR013126">
    <property type="entry name" value="Hsp_70_fam"/>
</dbReference>
<dbReference type="InterPro" id="IPR029048">
    <property type="entry name" value="HSP70_C_sf"/>
</dbReference>
<dbReference type="SUPFAM" id="SSF47050">
    <property type="entry name" value="VHP, Villin headpiece domain"/>
    <property type="match status" value="1"/>
</dbReference>
<keyword evidence="10" id="KW-1185">Reference proteome</keyword>
<evidence type="ECO:0000256" key="1">
    <source>
        <dbReference type="ARBA" id="ARBA00022741"/>
    </source>
</evidence>
<comment type="caution">
    <text evidence="4">Lacks conserved residue(s) required for the propagation of feature annotation.</text>
</comment>
<dbReference type="SUPFAM" id="SSF100934">
    <property type="entry name" value="Heat shock protein 70kD (HSP70), C-terminal subdomain"/>
    <property type="match status" value="5"/>
</dbReference>
<organism evidence="9 10">
    <name type="scientific">Acrasis kona</name>
    <dbReference type="NCBI Taxonomy" id="1008807"/>
    <lineage>
        <taxon>Eukaryota</taxon>
        <taxon>Discoba</taxon>
        <taxon>Heterolobosea</taxon>
        <taxon>Tetramitia</taxon>
        <taxon>Eutetramitia</taxon>
        <taxon>Acrasidae</taxon>
        <taxon>Acrasis</taxon>
    </lineage>
</organism>
<accession>A0AAW2YPS8</accession>
<feature type="coiled-coil region" evidence="5">
    <location>
        <begin position="52"/>
        <end position="79"/>
    </location>
</feature>
<dbReference type="Pfam" id="PF02209">
    <property type="entry name" value="VHP"/>
    <property type="match status" value="1"/>
</dbReference>
<dbReference type="GO" id="GO:0140662">
    <property type="term" value="F:ATP-dependent protein folding chaperone"/>
    <property type="evidence" value="ECO:0007669"/>
    <property type="project" value="InterPro"/>
</dbReference>
<dbReference type="Gene3D" id="1.10.950.10">
    <property type="entry name" value="Villin headpiece domain"/>
    <property type="match status" value="1"/>
</dbReference>
<evidence type="ECO:0000256" key="5">
    <source>
        <dbReference type="SAM" id="Coils"/>
    </source>
</evidence>
<evidence type="ECO:0000256" key="4">
    <source>
        <dbReference type="PROSITE-ProRule" id="PRU00110"/>
    </source>
</evidence>
<dbReference type="InterPro" id="IPR003128">
    <property type="entry name" value="Villin_headpiece"/>
</dbReference>
<feature type="region of interest" description="Disordered" evidence="6">
    <location>
        <begin position="268"/>
        <end position="288"/>
    </location>
</feature>
<dbReference type="InterPro" id="IPR008207">
    <property type="entry name" value="Sig_transdc_His_kin_Hpt_dom"/>
</dbReference>
<feature type="domain" description="HPt" evidence="7">
    <location>
        <begin position="355"/>
        <end position="457"/>
    </location>
</feature>
<protein>
    <submittedName>
        <fullName evidence="9">Uncharacterized protein</fullName>
    </submittedName>
</protein>
<dbReference type="Proteomes" id="UP001431209">
    <property type="component" value="Unassembled WGS sequence"/>
</dbReference>
<dbReference type="GO" id="GO:0003779">
    <property type="term" value="F:actin binding"/>
    <property type="evidence" value="ECO:0007669"/>
    <property type="project" value="InterPro"/>
</dbReference>
<gene>
    <name evidence="9" type="ORF">AKO1_007632</name>
</gene>
<evidence type="ECO:0000256" key="6">
    <source>
        <dbReference type="SAM" id="MobiDB-lite"/>
    </source>
</evidence>
<evidence type="ECO:0000256" key="3">
    <source>
        <dbReference type="ARBA" id="ARBA00023186"/>
    </source>
</evidence>
<dbReference type="PANTHER" id="PTHR45639">
    <property type="entry name" value="HSC70CB, ISOFORM G-RELATED"/>
    <property type="match status" value="1"/>
</dbReference>
<dbReference type="InterPro" id="IPR036886">
    <property type="entry name" value="Villin_headpiece_dom_sf"/>
</dbReference>
<feature type="region of interest" description="Disordered" evidence="6">
    <location>
        <begin position="765"/>
        <end position="791"/>
    </location>
</feature>
<dbReference type="GO" id="GO:0000160">
    <property type="term" value="P:phosphorelay signal transduction system"/>
    <property type="evidence" value="ECO:0007669"/>
    <property type="project" value="InterPro"/>
</dbReference>
<reference evidence="9 10" key="1">
    <citation type="submission" date="2024-03" db="EMBL/GenBank/DDBJ databases">
        <title>The Acrasis kona genome and developmental transcriptomes reveal deep origins of eukaryotic multicellular pathways.</title>
        <authorList>
            <person name="Sheikh S."/>
            <person name="Fu C.-J."/>
            <person name="Brown M.W."/>
            <person name="Baldauf S.L."/>
        </authorList>
    </citation>
    <scope>NUCLEOTIDE SEQUENCE [LARGE SCALE GENOMIC DNA]</scope>
    <source>
        <strain evidence="9 10">ATCC MYA-3509</strain>
    </source>
</reference>
<feature type="domain" description="HP" evidence="8">
    <location>
        <begin position="857"/>
        <end position="921"/>
    </location>
</feature>
<keyword evidence="2" id="KW-0067">ATP-binding</keyword>
<evidence type="ECO:0000313" key="10">
    <source>
        <dbReference type="Proteomes" id="UP001431209"/>
    </source>
</evidence>
<dbReference type="AlphaFoldDB" id="A0AAW2YPS8"/>
<evidence type="ECO:0000256" key="2">
    <source>
        <dbReference type="ARBA" id="ARBA00022840"/>
    </source>
</evidence>
<dbReference type="GO" id="GO:0005524">
    <property type="term" value="F:ATP binding"/>
    <property type="evidence" value="ECO:0007669"/>
    <property type="project" value="UniProtKB-KW"/>
</dbReference>
<keyword evidence="5" id="KW-0175">Coiled coil</keyword>
<dbReference type="Gene3D" id="1.20.1270.10">
    <property type="match status" value="6"/>
</dbReference>
<feature type="region of interest" description="Disordered" evidence="6">
    <location>
        <begin position="550"/>
        <end position="577"/>
    </location>
</feature>